<organism evidence="4 5">
    <name type="scientific">Triplophysa rosa</name>
    <name type="common">Cave loach</name>
    <dbReference type="NCBI Taxonomy" id="992332"/>
    <lineage>
        <taxon>Eukaryota</taxon>
        <taxon>Metazoa</taxon>
        <taxon>Chordata</taxon>
        <taxon>Craniata</taxon>
        <taxon>Vertebrata</taxon>
        <taxon>Euteleostomi</taxon>
        <taxon>Actinopterygii</taxon>
        <taxon>Neopterygii</taxon>
        <taxon>Teleostei</taxon>
        <taxon>Ostariophysi</taxon>
        <taxon>Cypriniformes</taxon>
        <taxon>Nemacheilidae</taxon>
        <taxon>Triplophysa</taxon>
    </lineage>
</organism>
<keyword evidence="5" id="KW-1185">Reference proteome</keyword>
<dbReference type="PROSITE" id="PS50158">
    <property type="entry name" value="ZF_CCHC"/>
    <property type="match status" value="1"/>
</dbReference>
<keyword evidence="1" id="KW-0863">Zinc-finger</keyword>
<dbReference type="InterPro" id="IPR036875">
    <property type="entry name" value="Znf_CCHC_sf"/>
</dbReference>
<dbReference type="GO" id="GO:0003676">
    <property type="term" value="F:nucleic acid binding"/>
    <property type="evidence" value="ECO:0007669"/>
    <property type="project" value="InterPro"/>
</dbReference>
<evidence type="ECO:0000313" key="4">
    <source>
        <dbReference type="EMBL" id="KAI7799663.1"/>
    </source>
</evidence>
<protein>
    <recommendedName>
        <fullName evidence="3">CCHC-type domain-containing protein</fullName>
    </recommendedName>
</protein>
<dbReference type="PANTHER" id="PTHR19963:SF30">
    <property type="entry name" value="ENDONUCLEASE_EXONUCLEASE_PHOSPHATASE DOMAIN-CONTAINING PROTEIN"/>
    <property type="match status" value="1"/>
</dbReference>
<name>A0A9W7TIY7_TRIRA</name>
<keyword evidence="1" id="KW-0862">Zinc</keyword>
<dbReference type="Pfam" id="PF14893">
    <property type="entry name" value="PNMA"/>
    <property type="match status" value="1"/>
</dbReference>
<dbReference type="PANTHER" id="PTHR19963">
    <property type="entry name" value="CCHC-TYPE DOMAIN-CONTAINING PROTEIN"/>
    <property type="match status" value="1"/>
</dbReference>
<reference evidence="4" key="1">
    <citation type="submission" date="2021-02" db="EMBL/GenBank/DDBJ databases">
        <title>Comparative genomics reveals that relaxation of natural selection precedes convergent phenotypic evolution of cavefish.</title>
        <authorList>
            <person name="Peng Z."/>
        </authorList>
    </citation>
    <scope>NUCLEOTIDE SEQUENCE</scope>
    <source>
        <tissue evidence="4">Muscle</tissue>
    </source>
</reference>
<sequence>MEEELQELRETIAQLKADNERLCQECSSAPPVSVDFPPAAPGPSIVTSQPSSNEHTALPERYVFIPLDRRCPKFNGRVGLSIDEWVEEAQACMQARHMSVSDKAFFLFDHLEGEAREEIRYRPDGERNDPVKIVSVLREVYGCSQSYVSLQEAFFSRRQREGESLLEFSLALMGLLEQVKQKSPYAIPNCQVLLRDQFVEHVCDSALRRELKQLIRCQPTLTLLEVRSEALRWEREGMPGSSRGRSHSLPSVCGIQYGVQGGSRTDLVRYPRESELGELREMLKVKQDQLNKLTQSFARLQGPRLRSRSPRSSQVICRRCQKPGHFARECDGEHAPPRTHFPSVVSSLAEGGQPGPSASSGN</sequence>
<gene>
    <name evidence="4" type="ORF">IRJ41_008650</name>
</gene>
<dbReference type="InterPro" id="IPR001878">
    <property type="entry name" value="Znf_CCHC"/>
</dbReference>
<dbReference type="EMBL" id="JAFHDT010000015">
    <property type="protein sequence ID" value="KAI7799663.1"/>
    <property type="molecule type" value="Genomic_DNA"/>
</dbReference>
<dbReference type="Gene3D" id="4.10.60.10">
    <property type="entry name" value="Zinc finger, CCHC-type"/>
    <property type="match status" value="1"/>
</dbReference>
<dbReference type="Pfam" id="PF00098">
    <property type="entry name" value="zf-CCHC"/>
    <property type="match status" value="1"/>
</dbReference>
<dbReference type="SMART" id="SM00343">
    <property type="entry name" value="ZnF_C2HC"/>
    <property type="match status" value="1"/>
</dbReference>
<dbReference type="Proteomes" id="UP001059041">
    <property type="component" value="Linkage Group LG15"/>
</dbReference>
<evidence type="ECO:0000313" key="5">
    <source>
        <dbReference type="Proteomes" id="UP001059041"/>
    </source>
</evidence>
<dbReference type="InterPro" id="IPR048270">
    <property type="entry name" value="PNMA_C"/>
</dbReference>
<evidence type="ECO:0000256" key="1">
    <source>
        <dbReference type="PROSITE-ProRule" id="PRU00047"/>
    </source>
</evidence>
<accession>A0A9W7TIY7</accession>
<evidence type="ECO:0000259" key="3">
    <source>
        <dbReference type="PROSITE" id="PS50158"/>
    </source>
</evidence>
<feature type="domain" description="CCHC-type" evidence="3">
    <location>
        <begin position="317"/>
        <end position="330"/>
    </location>
</feature>
<comment type="caution">
    <text evidence="4">The sequence shown here is derived from an EMBL/GenBank/DDBJ whole genome shotgun (WGS) entry which is preliminary data.</text>
</comment>
<dbReference type="GO" id="GO:0008270">
    <property type="term" value="F:zinc ion binding"/>
    <property type="evidence" value="ECO:0007669"/>
    <property type="project" value="UniProtKB-KW"/>
</dbReference>
<dbReference type="AlphaFoldDB" id="A0A9W7TIY7"/>
<dbReference type="SUPFAM" id="SSF57756">
    <property type="entry name" value="Retrovirus zinc finger-like domains"/>
    <property type="match status" value="1"/>
</dbReference>
<proteinExistence type="predicted"/>
<feature type="region of interest" description="Disordered" evidence="2">
    <location>
        <begin position="328"/>
        <end position="362"/>
    </location>
</feature>
<evidence type="ECO:0000256" key="2">
    <source>
        <dbReference type="SAM" id="MobiDB-lite"/>
    </source>
</evidence>
<keyword evidence="1" id="KW-0479">Metal-binding</keyword>